<feature type="transmembrane region" description="Helical" evidence="1">
    <location>
        <begin position="235"/>
        <end position="259"/>
    </location>
</feature>
<dbReference type="PANTHER" id="PTHR11161:SF72">
    <property type="entry name" value="FI21449P1"/>
    <property type="match status" value="1"/>
</dbReference>
<evidence type="ECO:0000256" key="1">
    <source>
        <dbReference type="SAM" id="Phobius"/>
    </source>
</evidence>
<accession>T1K075</accession>
<keyword evidence="1" id="KW-0812">Transmembrane</keyword>
<keyword evidence="1" id="KW-0472">Membrane</keyword>
<dbReference type="EMBL" id="CAEY01001133">
    <property type="status" value="NOT_ANNOTATED_CDS"/>
    <property type="molecule type" value="Genomic_DNA"/>
</dbReference>
<keyword evidence="1" id="KW-1133">Transmembrane helix</keyword>
<dbReference type="Pfam" id="PF01757">
    <property type="entry name" value="Acyl_transf_3"/>
    <property type="match status" value="1"/>
</dbReference>
<evidence type="ECO:0000313" key="3">
    <source>
        <dbReference type="EnsemblMetazoa" id="tetur03g06700.1"/>
    </source>
</evidence>
<organism evidence="3 4">
    <name type="scientific">Tetranychus urticae</name>
    <name type="common">Two-spotted spider mite</name>
    <dbReference type="NCBI Taxonomy" id="32264"/>
    <lineage>
        <taxon>Eukaryota</taxon>
        <taxon>Metazoa</taxon>
        <taxon>Ecdysozoa</taxon>
        <taxon>Arthropoda</taxon>
        <taxon>Chelicerata</taxon>
        <taxon>Arachnida</taxon>
        <taxon>Acari</taxon>
        <taxon>Acariformes</taxon>
        <taxon>Trombidiformes</taxon>
        <taxon>Prostigmata</taxon>
        <taxon>Eleutherengona</taxon>
        <taxon>Raphignathae</taxon>
        <taxon>Tetranychoidea</taxon>
        <taxon>Tetranychidae</taxon>
        <taxon>Tetranychus</taxon>
    </lineage>
</organism>
<proteinExistence type="predicted"/>
<protein>
    <recommendedName>
        <fullName evidence="2">Acyltransferase 3 domain-containing protein</fullName>
    </recommendedName>
</protein>
<reference evidence="3" key="2">
    <citation type="submission" date="2015-06" db="UniProtKB">
        <authorList>
            <consortium name="EnsemblMetazoa"/>
        </authorList>
    </citation>
    <scope>IDENTIFICATION</scope>
</reference>
<evidence type="ECO:0000259" key="2">
    <source>
        <dbReference type="Pfam" id="PF01757"/>
    </source>
</evidence>
<feature type="transmembrane region" description="Helical" evidence="1">
    <location>
        <begin position="165"/>
        <end position="186"/>
    </location>
</feature>
<dbReference type="InterPro" id="IPR052728">
    <property type="entry name" value="O2_lipid_transport_reg"/>
</dbReference>
<feature type="transmembrane region" description="Helical" evidence="1">
    <location>
        <begin position="379"/>
        <end position="401"/>
    </location>
</feature>
<keyword evidence="4" id="KW-1185">Reference proteome</keyword>
<feature type="transmembrane region" description="Helical" evidence="1">
    <location>
        <begin position="60"/>
        <end position="82"/>
    </location>
</feature>
<dbReference type="AlphaFoldDB" id="T1K075"/>
<dbReference type="EnsemblMetazoa" id="tetur03g06700.1">
    <property type="protein sequence ID" value="tetur03g06700.1"/>
    <property type="gene ID" value="tetur03g06700"/>
</dbReference>
<dbReference type="eggNOG" id="KOG3700">
    <property type="taxonomic scope" value="Eukaryota"/>
</dbReference>
<feature type="transmembrane region" description="Helical" evidence="1">
    <location>
        <begin position="193"/>
        <end position="215"/>
    </location>
</feature>
<feature type="domain" description="Acyltransferase 3" evidence="2">
    <location>
        <begin position="13"/>
        <end position="395"/>
    </location>
</feature>
<feature type="transmembrane region" description="Helical" evidence="1">
    <location>
        <begin position="271"/>
        <end position="294"/>
    </location>
</feature>
<dbReference type="Proteomes" id="UP000015104">
    <property type="component" value="Unassembled WGS sequence"/>
</dbReference>
<dbReference type="GO" id="GO:0016747">
    <property type="term" value="F:acyltransferase activity, transferring groups other than amino-acyl groups"/>
    <property type="evidence" value="ECO:0007669"/>
    <property type="project" value="InterPro"/>
</dbReference>
<feature type="transmembrane region" description="Helical" evidence="1">
    <location>
        <begin position="20"/>
        <end position="40"/>
    </location>
</feature>
<feature type="transmembrane region" description="Helical" evidence="1">
    <location>
        <begin position="349"/>
        <end position="367"/>
    </location>
</feature>
<evidence type="ECO:0000313" key="4">
    <source>
        <dbReference type="Proteomes" id="UP000015104"/>
    </source>
</evidence>
<feature type="transmembrane region" description="Helical" evidence="1">
    <location>
        <begin position="314"/>
        <end position="337"/>
    </location>
</feature>
<sequence length="416" mass="48182">MNNGNRYSEKQISSIHGLKVISMFWIIGGHSYSFAMQWLFFQNSQDIEYDSKMIISQIYANTNFSVDCFFFTSGLLVGYAVFKELRRFGRLNYFQFYLHRYIRMTPLMMIIIGFCVTLLKYMGSGPTWVESTTMFDKWCQNNWWINSLYLHNFINRENMCLSHSWYSAVDMQLYFISPLILIPLFWFPFWGILLIVLLLTGSMIITATLTIVNHYPPVPYLTNITSREALDGYYGWIYIKPWCRIGPYLIGISIAYLIYLHNNKPKIKKRFVVMGWFLALLLNAGILLAMFPAINGYPLSDAVAGLYSATSRTLWSIGLAWIVYACVTGHGGIINSLLSWKPFIPLSRLSYSAYLIHPVIIACFYGSRETTFHFSHYLMVYFILGNIVITYVISFGLAVFFEAPIAALEKLFRQPK</sequence>
<feature type="transmembrane region" description="Helical" evidence="1">
    <location>
        <begin position="102"/>
        <end position="122"/>
    </location>
</feature>
<dbReference type="InterPro" id="IPR002656">
    <property type="entry name" value="Acyl_transf_3_dom"/>
</dbReference>
<dbReference type="HOGENOM" id="CLU_007874_0_3_1"/>
<reference evidence="4" key="1">
    <citation type="submission" date="2011-08" db="EMBL/GenBank/DDBJ databases">
        <authorList>
            <person name="Rombauts S."/>
        </authorList>
    </citation>
    <scope>NUCLEOTIDE SEQUENCE</scope>
    <source>
        <strain evidence="4">London</strain>
    </source>
</reference>
<dbReference type="PANTHER" id="PTHR11161">
    <property type="entry name" value="O-ACYLTRANSFERASE"/>
    <property type="match status" value="1"/>
</dbReference>
<name>T1K075_TETUR</name>